<dbReference type="InterPro" id="IPR005495">
    <property type="entry name" value="LptG/LptF_permease"/>
</dbReference>
<dbReference type="PANTHER" id="PTHR33529:SF2">
    <property type="entry name" value="LIPOPOLYSACCHARIDE EXPORT SYSTEM PERMEASE PROTEIN LPTG"/>
    <property type="match status" value="1"/>
</dbReference>
<dbReference type="NCBIfam" id="TIGR04408">
    <property type="entry name" value="LptG_lptG"/>
    <property type="match status" value="1"/>
</dbReference>
<evidence type="ECO:0000313" key="7">
    <source>
        <dbReference type="EMBL" id="GAD54876.1"/>
    </source>
</evidence>
<keyword evidence="2" id="KW-1003">Cell membrane</keyword>
<dbReference type="InterPro" id="IPR030923">
    <property type="entry name" value="LptG"/>
</dbReference>
<evidence type="ECO:0000313" key="8">
    <source>
        <dbReference type="Proteomes" id="UP000016566"/>
    </source>
</evidence>
<comment type="subcellular location">
    <subcellularLocation>
        <location evidence="1">Cell membrane</location>
        <topology evidence="1">Multi-pass membrane protein</topology>
    </subcellularLocation>
</comment>
<feature type="transmembrane region" description="Helical" evidence="6">
    <location>
        <begin position="62"/>
        <end position="82"/>
    </location>
</feature>
<feature type="transmembrane region" description="Helical" evidence="6">
    <location>
        <begin position="342"/>
        <end position="359"/>
    </location>
</feature>
<organism evidence="7 8">
    <name type="scientific">Limimaricola cinnabarinus LL-001</name>
    <dbReference type="NCBI Taxonomy" id="1337093"/>
    <lineage>
        <taxon>Bacteria</taxon>
        <taxon>Pseudomonadati</taxon>
        <taxon>Pseudomonadota</taxon>
        <taxon>Alphaproteobacteria</taxon>
        <taxon>Rhodobacterales</taxon>
        <taxon>Paracoccaceae</taxon>
        <taxon>Limimaricola</taxon>
    </lineage>
</organism>
<gene>
    <name evidence="7" type="ORF">MBELCI_0928</name>
</gene>
<dbReference type="Proteomes" id="UP000016566">
    <property type="component" value="Unassembled WGS sequence"/>
</dbReference>
<dbReference type="GO" id="GO:0043190">
    <property type="term" value="C:ATP-binding cassette (ABC) transporter complex"/>
    <property type="evidence" value="ECO:0007669"/>
    <property type="project" value="InterPro"/>
</dbReference>
<keyword evidence="3 6" id="KW-0812">Transmembrane</keyword>
<evidence type="ECO:0000256" key="2">
    <source>
        <dbReference type="ARBA" id="ARBA00022475"/>
    </source>
</evidence>
<dbReference type="eggNOG" id="COG0795">
    <property type="taxonomic scope" value="Bacteria"/>
</dbReference>
<evidence type="ECO:0000256" key="3">
    <source>
        <dbReference type="ARBA" id="ARBA00022692"/>
    </source>
</evidence>
<keyword evidence="4 6" id="KW-1133">Transmembrane helix</keyword>
<evidence type="ECO:0000256" key="6">
    <source>
        <dbReference type="SAM" id="Phobius"/>
    </source>
</evidence>
<reference evidence="7" key="1">
    <citation type="journal article" date="2013" name="Genome Announc.">
        <title>Draft Genome Sequence of Loktanella cinnabarina LL-001T, Isolated from Deep-Sea Floor Sediment.</title>
        <authorList>
            <person name="Nishi S."/>
            <person name="Tsubouchi T."/>
            <person name="Takaki Y."/>
            <person name="Koyanagi R."/>
            <person name="Satoh N."/>
            <person name="Maruyama T."/>
            <person name="Hatada Y."/>
        </authorList>
    </citation>
    <scope>NUCLEOTIDE SEQUENCE [LARGE SCALE GENOMIC DNA]</scope>
    <source>
        <strain evidence="7">LL-001</strain>
    </source>
</reference>
<comment type="caution">
    <text evidence="7">The sequence shown here is derived from an EMBL/GenBank/DDBJ whole genome shotgun (WGS) entry which is preliminary data.</text>
</comment>
<feature type="transmembrane region" description="Helical" evidence="6">
    <location>
        <begin position="12"/>
        <end position="29"/>
    </location>
</feature>
<sequence>MILHRYYARRYVVAFLGTLGAFFTMLAMLDLVEQARRHGGTASAGDLVALSLLNVPADLYEILPLIVIISGIALFLGLARSSELVVTRAAGRSALSALTAPVLMTVVIGVMTVALFNPLVAATSRAYEARTDILRGENRVITLSDDGLWLRQGDDGAQTVIRAVSSNLDGTVLREASFLSYDASGRPRERIEANLAQLQSGHWLLRGVKRWPLSADNPETQAEQLPQMTLTSSLTATQIRDSFGDPAAISVWKLPGFIKRLETAGFSARRHQVFLQTELAQPAFLTAMLLIGAGFTMRHQRGGRVGVMVLGAILLSFGVYFLRNFAQILGENGQIPPVLAAWIPPVAAILSSLGLLLHLEDG</sequence>
<dbReference type="PANTHER" id="PTHR33529">
    <property type="entry name" value="SLR0882 PROTEIN-RELATED"/>
    <property type="match status" value="1"/>
</dbReference>
<feature type="transmembrane region" description="Helical" evidence="6">
    <location>
        <begin position="279"/>
        <end position="297"/>
    </location>
</feature>
<dbReference type="GO" id="GO:0055085">
    <property type="term" value="P:transmembrane transport"/>
    <property type="evidence" value="ECO:0007669"/>
    <property type="project" value="InterPro"/>
</dbReference>
<protein>
    <submittedName>
        <fullName evidence="7">Permease, YjgP/YjgQ family</fullName>
    </submittedName>
</protein>
<feature type="transmembrane region" description="Helical" evidence="6">
    <location>
        <begin position="304"/>
        <end position="322"/>
    </location>
</feature>
<evidence type="ECO:0000256" key="1">
    <source>
        <dbReference type="ARBA" id="ARBA00004651"/>
    </source>
</evidence>
<keyword evidence="5 6" id="KW-0472">Membrane</keyword>
<dbReference type="GO" id="GO:0015920">
    <property type="term" value="P:lipopolysaccharide transport"/>
    <property type="evidence" value="ECO:0007669"/>
    <property type="project" value="TreeGrafter"/>
</dbReference>
<name>U2YJ89_9RHOB</name>
<feature type="transmembrane region" description="Helical" evidence="6">
    <location>
        <begin position="94"/>
        <end position="116"/>
    </location>
</feature>
<proteinExistence type="predicted"/>
<dbReference type="Pfam" id="PF03739">
    <property type="entry name" value="LptF_LptG"/>
    <property type="match status" value="1"/>
</dbReference>
<dbReference type="EMBL" id="BATB01000007">
    <property type="protein sequence ID" value="GAD54876.1"/>
    <property type="molecule type" value="Genomic_DNA"/>
</dbReference>
<keyword evidence="8" id="KW-1185">Reference proteome</keyword>
<evidence type="ECO:0000256" key="5">
    <source>
        <dbReference type="ARBA" id="ARBA00023136"/>
    </source>
</evidence>
<dbReference type="RefSeq" id="WP_021692984.1">
    <property type="nucleotide sequence ID" value="NZ_BATB01000007.1"/>
</dbReference>
<dbReference type="AlphaFoldDB" id="U2YJ89"/>
<dbReference type="STRING" id="1337093.MBELCI_0928"/>
<accession>U2YJ89</accession>
<evidence type="ECO:0000256" key="4">
    <source>
        <dbReference type="ARBA" id="ARBA00022989"/>
    </source>
</evidence>
<dbReference type="OrthoDB" id="9798468at2"/>